<feature type="transmembrane region" description="Helical" evidence="1">
    <location>
        <begin position="79"/>
        <end position="100"/>
    </location>
</feature>
<keyword evidence="1" id="KW-1133">Transmembrane helix</keyword>
<proteinExistence type="predicted"/>
<keyword evidence="2" id="KW-1185">Reference proteome</keyword>
<accession>A0A9J7EBN6</accession>
<dbReference type="AlphaFoldDB" id="A0A9J7EBN6"/>
<dbReference type="GeneID" id="111356874"/>
<name>A0A9J7EBN6_SPOLT</name>
<dbReference type="KEGG" id="sliu:111356874"/>
<evidence type="ECO:0000256" key="1">
    <source>
        <dbReference type="SAM" id="Phobius"/>
    </source>
</evidence>
<feature type="transmembrane region" description="Helical" evidence="1">
    <location>
        <begin position="38"/>
        <end position="59"/>
    </location>
</feature>
<evidence type="ECO:0000313" key="3">
    <source>
        <dbReference type="RefSeq" id="XP_022827138.1"/>
    </source>
</evidence>
<dbReference type="OrthoDB" id="7477646at2759"/>
<keyword evidence="1" id="KW-0812">Transmembrane</keyword>
<feature type="transmembrane region" description="Helical" evidence="1">
    <location>
        <begin position="142"/>
        <end position="159"/>
    </location>
</feature>
<keyword evidence="1" id="KW-0472">Membrane</keyword>
<sequence>MTTSIDTISLKNKVKDAVEIPLLTRCCFCFPLRKGLIAFAYINLTLTVIVTCFLSLYISYIRNASEVEQLTLASEYARLITDVVALLIELLMAVTFIIALHRKHVLLMKVYLYFEIVYSIFGFVYSIAFLTKETASELFLELFQLMLQVYLVILIRSSIVKMERDGSVKYSRESDHA</sequence>
<dbReference type="RefSeq" id="XP_022827138.1">
    <property type="nucleotide sequence ID" value="XM_022971370.1"/>
</dbReference>
<feature type="transmembrane region" description="Helical" evidence="1">
    <location>
        <begin position="112"/>
        <end position="130"/>
    </location>
</feature>
<reference evidence="3" key="1">
    <citation type="submission" date="2025-08" db="UniProtKB">
        <authorList>
            <consortium name="RefSeq"/>
        </authorList>
    </citation>
    <scope>IDENTIFICATION</scope>
    <source>
        <strain evidence="3">Ishihara</strain>
        <tissue evidence="3">Whole body</tissue>
    </source>
</reference>
<dbReference type="Proteomes" id="UP000301870">
    <property type="component" value="Chromosome 23"/>
</dbReference>
<protein>
    <submittedName>
        <fullName evidence="3">Uncharacterized protein LOC111356874</fullName>
    </submittedName>
</protein>
<organism evidence="2 3">
    <name type="scientific">Spodoptera litura</name>
    <name type="common">Asian cotton leafworm</name>
    <dbReference type="NCBI Taxonomy" id="69820"/>
    <lineage>
        <taxon>Eukaryota</taxon>
        <taxon>Metazoa</taxon>
        <taxon>Ecdysozoa</taxon>
        <taxon>Arthropoda</taxon>
        <taxon>Hexapoda</taxon>
        <taxon>Insecta</taxon>
        <taxon>Pterygota</taxon>
        <taxon>Neoptera</taxon>
        <taxon>Endopterygota</taxon>
        <taxon>Lepidoptera</taxon>
        <taxon>Glossata</taxon>
        <taxon>Ditrysia</taxon>
        <taxon>Noctuoidea</taxon>
        <taxon>Noctuidae</taxon>
        <taxon>Amphipyrinae</taxon>
        <taxon>Spodoptera</taxon>
    </lineage>
</organism>
<evidence type="ECO:0000313" key="2">
    <source>
        <dbReference type="Proteomes" id="UP000301870"/>
    </source>
</evidence>
<gene>
    <name evidence="3" type="primary">LOC111356874</name>
</gene>